<protein>
    <submittedName>
        <fullName evidence="2">Putative secreted protein</fullName>
    </submittedName>
</protein>
<accession>A0A6B0UWE4</accession>
<organism evidence="2">
    <name type="scientific">Ixodes ricinus</name>
    <name type="common">Common tick</name>
    <name type="synonym">Acarus ricinus</name>
    <dbReference type="NCBI Taxonomy" id="34613"/>
    <lineage>
        <taxon>Eukaryota</taxon>
        <taxon>Metazoa</taxon>
        <taxon>Ecdysozoa</taxon>
        <taxon>Arthropoda</taxon>
        <taxon>Chelicerata</taxon>
        <taxon>Arachnida</taxon>
        <taxon>Acari</taxon>
        <taxon>Parasitiformes</taxon>
        <taxon>Ixodida</taxon>
        <taxon>Ixodoidea</taxon>
        <taxon>Ixodidae</taxon>
        <taxon>Ixodinae</taxon>
        <taxon>Ixodes</taxon>
    </lineage>
</organism>
<dbReference type="EMBL" id="GIFC01011758">
    <property type="protein sequence ID" value="MXU93841.1"/>
    <property type="molecule type" value="Transcribed_RNA"/>
</dbReference>
<name>A0A6B0UWE4_IXORI</name>
<reference evidence="2" key="1">
    <citation type="submission" date="2019-12" db="EMBL/GenBank/DDBJ databases">
        <title>An insight into the sialome of adult female Ixodes ricinus ticks feeding for 6 days.</title>
        <authorList>
            <person name="Perner J."/>
            <person name="Ribeiro J.M.C."/>
        </authorList>
    </citation>
    <scope>NUCLEOTIDE SEQUENCE</scope>
    <source>
        <strain evidence="2">Semi-engorged</strain>
        <tissue evidence="2">Salivary glands</tissue>
    </source>
</reference>
<feature type="signal peptide" evidence="1">
    <location>
        <begin position="1"/>
        <end position="24"/>
    </location>
</feature>
<sequence>MRCLCTSKCSLCLLSLFFSFSSLSSFIRTKQLCHLLLPGCSAAHTVRPSPPPLPCLCRGLSSVFVWRRGRGVLLRHCFRACCIARFCGCGGALVDDGVHSTSHLGLKTVVHTPNSCEFVLEFDGAAGTARCLIHFLGVLFTLQKCLEAVVTL</sequence>
<dbReference type="AlphaFoldDB" id="A0A6B0UWE4"/>
<keyword evidence="1" id="KW-0732">Signal</keyword>
<evidence type="ECO:0000313" key="2">
    <source>
        <dbReference type="EMBL" id="MXU93841.1"/>
    </source>
</evidence>
<evidence type="ECO:0000256" key="1">
    <source>
        <dbReference type="SAM" id="SignalP"/>
    </source>
</evidence>
<proteinExistence type="predicted"/>
<feature type="chain" id="PRO_5025381062" evidence="1">
    <location>
        <begin position="25"/>
        <end position="152"/>
    </location>
</feature>